<dbReference type="Proteomes" id="UP000663864">
    <property type="component" value="Unassembled WGS sequence"/>
</dbReference>
<feature type="compositionally biased region" description="Polar residues" evidence="1">
    <location>
        <begin position="143"/>
        <end position="165"/>
    </location>
</feature>
<dbReference type="AlphaFoldDB" id="A0A819V0R5"/>
<name>A0A819V0R5_9BILA</name>
<dbReference type="EMBL" id="CAJNOT010003711">
    <property type="protein sequence ID" value="CAF1396796.1"/>
    <property type="molecule type" value="Genomic_DNA"/>
</dbReference>
<proteinExistence type="predicted"/>
<sequence length="197" mass="21811">MATSTNIINIERSISTSINNNTYYPTINWKQLREKKHENSLDEAKKFVSATLSRRPLLYQTTKTSNLNTSSHISLLTYGKNQPNFQKRIEQFHATSTNPSNNSVSPTLELPLSYAPSLISIGGSRSPSSSSSCPSNEIRTPLISPTSSPRPRFTISRSTETSMTKPTGGPKKPGHYNQRPSSPHPHPHSDNSNHLPN</sequence>
<feature type="compositionally biased region" description="Low complexity" evidence="1">
    <location>
        <begin position="123"/>
        <end position="135"/>
    </location>
</feature>
<comment type="caution">
    <text evidence="3">The sequence shown here is derived from an EMBL/GenBank/DDBJ whole genome shotgun (WGS) entry which is preliminary data.</text>
</comment>
<gene>
    <name evidence="3" type="ORF">JBS370_LOCUS31866</name>
    <name evidence="2" type="ORF">ZHD862_LOCUS32912</name>
</gene>
<evidence type="ECO:0000256" key="1">
    <source>
        <dbReference type="SAM" id="MobiDB-lite"/>
    </source>
</evidence>
<evidence type="ECO:0000313" key="3">
    <source>
        <dbReference type="EMBL" id="CAF4104081.1"/>
    </source>
</evidence>
<evidence type="ECO:0000313" key="2">
    <source>
        <dbReference type="EMBL" id="CAF1396796.1"/>
    </source>
</evidence>
<dbReference type="EMBL" id="CAJOBD010008110">
    <property type="protein sequence ID" value="CAF4104081.1"/>
    <property type="molecule type" value="Genomic_DNA"/>
</dbReference>
<protein>
    <submittedName>
        <fullName evidence="3">Uncharacterized protein</fullName>
    </submittedName>
</protein>
<reference evidence="3" key="1">
    <citation type="submission" date="2021-02" db="EMBL/GenBank/DDBJ databases">
        <authorList>
            <person name="Nowell W R."/>
        </authorList>
    </citation>
    <scope>NUCLEOTIDE SEQUENCE</scope>
</reference>
<evidence type="ECO:0000313" key="4">
    <source>
        <dbReference type="Proteomes" id="UP000663836"/>
    </source>
</evidence>
<organism evidence="3 4">
    <name type="scientific">Rotaria sordida</name>
    <dbReference type="NCBI Taxonomy" id="392033"/>
    <lineage>
        <taxon>Eukaryota</taxon>
        <taxon>Metazoa</taxon>
        <taxon>Spiralia</taxon>
        <taxon>Gnathifera</taxon>
        <taxon>Rotifera</taxon>
        <taxon>Eurotatoria</taxon>
        <taxon>Bdelloidea</taxon>
        <taxon>Philodinida</taxon>
        <taxon>Philodinidae</taxon>
        <taxon>Rotaria</taxon>
    </lineage>
</organism>
<accession>A0A819V0R5</accession>
<dbReference type="Proteomes" id="UP000663836">
    <property type="component" value="Unassembled WGS sequence"/>
</dbReference>
<feature type="region of interest" description="Disordered" evidence="1">
    <location>
        <begin position="123"/>
        <end position="197"/>
    </location>
</feature>